<keyword evidence="4 8" id="KW-0732">Signal</keyword>
<keyword evidence="3" id="KW-0964">Secreted</keyword>
<dbReference type="InterPro" id="IPR054508">
    <property type="entry name" value="PIR1-like_C"/>
</dbReference>
<dbReference type="EMBL" id="VXIT01000001">
    <property type="protein sequence ID" value="KAA6416377.1"/>
    <property type="molecule type" value="Genomic_DNA"/>
</dbReference>
<evidence type="ECO:0000256" key="1">
    <source>
        <dbReference type="ARBA" id="ARBA00004191"/>
    </source>
</evidence>
<organism evidence="10 11">
    <name type="scientific">Lasallia pustulata</name>
    <dbReference type="NCBI Taxonomy" id="136370"/>
    <lineage>
        <taxon>Eukaryota</taxon>
        <taxon>Fungi</taxon>
        <taxon>Dikarya</taxon>
        <taxon>Ascomycota</taxon>
        <taxon>Pezizomycotina</taxon>
        <taxon>Lecanoromycetes</taxon>
        <taxon>OSLEUM clade</taxon>
        <taxon>Umbilicariomycetidae</taxon>
        <taxon>Umbilicariales</taxon>
        <taxon>Umbilicariaceae</taxon>
        <taxon>Lasallia</taxon>
    </lineage>
</organism>
<reference evidence="10 11" key="1">
    <citation type="submission" date="2019-09" db="EMBL/GenBank/DDBJ databases">
        <title>The hologenome of the rock-dwelling lichen Lasallia pustulata.</title>
        <authorList>
            <person name="Greshake Tzovaras B."/>
            <person name="Segers F."/>
            <person name="Bicker A."/>
            <person name="Dal Grande F."/>
            <person name="Otte J."/>
            <person name="Hankeln T."/>
            <person name="Schmitt I."/>
            <person name="Ebersberger I."/>
        </authorList>
    </citation>
    <scope>NUCLEOTIDE SEQUENCE [LARGE SCALE GENOMIC DNA]</scope>
    <source>
        <strain evidence="10">A1-1</strain>
    </source>
</reference>
<feature type="compositionally biased region" description="Polar residues" evidence="7">
    <location>
        <begin position="258"/>
        <end position="268"/>
    </location>
</feature>
<evidence type="ECO:0000313" key="11">
    <source>
        <dbReference type="Proteomes" id="UP000324767"/>
    </source>
</evidence>
<evidence type="ECO:0000256" key="6">
    <source>
        <dbReference type="ARBA" id="ARBA00038219"/>
    </source>
</evidence>
<evidence type="ECO:0000256" key="4">
    <source>
        <dbReference type="ARBA" id="ARBA00022729"/>
    </source>
</evidence>
<keyword evidence="2" id="KW-0134">Cell wall</keyword>
<protein>
    <recommendedName>
        <fullName evidence="9">Cell wall mannoprotein PIR1-like C-terminal domain-containing protein</fullName>
    </recommendedName>
</protein>
<comment type="similarity">
    <text evidence="6">Belongs to the PIR protein family.</text>
</comment>
<dbReference type="AlphaFoldDB" id="A0A5M8Q4Q8"/>
<comment type="subcellular location">
    <subcellularLocation>
        <location evidence="1">Secreted</location>
        <location evidence="1">Cell wall</location>
    </subcellularLocation>
</comment>
<evidence type="ECO:0000256" key="7">
    <source>
        <dbReference type="SAM" id="MobiDB-lite"/>
    </source>
</evidence>
<feature type="chain" id="PRO_5024446752" description="Cell wall mannoprotein PIR1-like C-terminal domain-containing protein" evidence="8">
    <location>
        <begin position="17"/>
        <end position="400"/>
    </location>
</feature>
<comment type="caution">
    <text evidence="10">The sequence shown here is derived from an EMBL/GenBank/DDBJ whole genome shotgun (WGS) entry which is preliminary data.</text>
</comment>
<evidence type="ECO:0000256" key="3">
    <source>
        <dbReference type="ARBA" id="ARBA00022525"/>
    </source>
</evidence>
<name>A0A5M8Q4Q8_9LECA</name>
<gene>
    <name evidence="10" type="ORF">FRX48_01097</name>
</gene>
<evidence type="ECO:0000256" key="8">
    <source>
        <dbReference type="SAM" id="SignalP"/>
    </source>
</evidence>
<dbReference type="InterPro" id="IPR051153">
    <property type="entry name" value="Yeast_CWMannoprotein_PIR"/>
</dbReference>
<evidence type="ECO:0000259" key="9">
    <source>
        <dbReference type="Pfam" id="PF22799"/>
    </source>
</evidence>
<dbReference type="OrthoDB" id="5415592at2759"/>
<dbReference type="Pfam" id="PF22799">
    <property type="entry name" value="PIR1-like_C"/>
    <property type="match status" value="1"/>
</dbReference>
<evidence type="ECO:0000256" key="5">
    <source>
        <dbReference type="ARBA" id="ARBA00022737"/>
    </source>
</evidence>
<feature type="signal peptide" evidence="8">
    <location>
        <begin position="1"/>
        <end position="16"/>
    </location>
</feature>
<dbReference type="GO" id="GO:0005199">
    <property type="term" value="F:structural constituent of cell wall"/>
    <property type="evidence" value="ECO:0007669"/>
    <property type="project" value="InterPro"/>
</dbReference>
<keyword evidence="5" id="KW-0677">Repeat</keyword>
<dbReference type="Proteomes" id="UP000324767">
    <property type="component" value="Unassembled WGS sequence"/>
</dbReference>
<proteinExistence type="inferred from homology"/>
<feature type="region of interest" description="Disordered" evidence="7">
    <location>
        <begin position="253"/>
        <end position="275"/>
    </location>
</feature>
<feature type="domain" description="Cell wall mannoprotein PIR1-like C-terminal" evidence="9">
    <location>
        <begin position="82"/>
        <end position="155"/>
    </location>
</feature>
<dbReference type="PANTHER" id="PTHR47254">
    <property type="entry name" value="CELL WALL MANNOPROTEIN CIS3-RELATED"/>
    <property type="match status" value="1"/>
</dbReference>
<dbReference type="InterPro" id="IPR000420">
    <property type="entry name" value="Yeast_PIR_rpt"/>
</dbReference>
<evidence type="ECO:0000256" key="2">
    <source>
        <dbReference type="ARBA" id="ARBA00022512"/>
    </source>
</evidence>
<dbReference type="PANTHER" id="PTHR47254:SF1">
    <property type="entry name" value="CELL WALL MANNOPROTEIN CIS3-RELATED"/>
    <property type="match status" value="1"/>
</dbReference>
<evidence type="ECO:0000313" key="10">
    <source>
        <dbReference type="EMBL" id="KAA6416377.1"/>
    </source>
</evidence>
<dbReference type="GO" id="GO:0009277">
    <property type="term" value="C:fungal-type cell wall"/>
    <property type="evidence" value="ECO:0007669"/>
    <property type="project" value="TreeGrafter"/>
</dbReference>
<dbReference type="PROSITE" id="PS50256">
    <property type="entry name" value="PIR_REPEAT_2"/>
    <property type="match status" value="1"/>
</dbReference>
<dbReference type="GO" id="GO:0031505">
    <property type="term" value="P:fungal-type cell wall organization"/>
    <property type="evidence" value="ECO:0007669"/>
    <property type="project" value="UniProtKB-ARBA"/>
</dbReference>
<sequence>MKTSFALLALAVSALASPRPDAVSSAISPAASPPPGCTPSFSGNFEVQIVNVTTTTKRDTPLEKRVVACGGTGTLVLTLANGILTDAINRTGYIASNRQFQFDAPPQAGAIYTSGWTVCANSSLALGGSAIFYQCLSGTFYNLYDQSTGAQCSQVYIQTVGCVGGGASSSGASSSISSSSVVTSATTSVSGATSSSSSTSSSSVATVTYYPAPPVTTATVATVFTNGTTSATSAISSKISSASSATSSATAVVKQSTDGQPQATTTASAGPALSTGKGSVLAVAKGGWRSRRGWRLCLLGRGGWVFSWHDRMNGRVGRWGVIFWDEDAMYALMSLLDWKLGLSMWLRLFRKVRGERKGGGGVASCIGFFIGAAFPSGRISLLCRWLHSLMAWGLWPAAVV</sequence>
<accession>A0A5M8Q4Q8</accession>